<sequence length="1030" mass="109631">MGVVGFLGPPAAKSAMCKTDPGLPKDPMGVVVINVEASRLREPAAWLLAAVASAIVLVGIERLLFGGSTFGDSSFTARAAAHLSTFTSPVTVALLVGAVLLATRFGPAIARLRPLVLLVTVTLGLCVLFGLIALLGGVLGDSTSTREKIEILLVHLPSLALAAVALLYVLPRAIPATSRAAGVSGPLFGGQGHQNPVPGGYGPVGGQGPFQGQGPSREHAPFQGAPDGRGPRDGHAHPQGGDGYAHPQGAPGQDPHFQGVPGQGPHSQGPHFQGVPGQGPHPGQHLPQQGFHPQDRPAQEMQPAQSPPPHVPYGRPALPPAPAHASTGTPAENTAQESVPLSAPPAGHAPSPYTATDAPPAPPATPYDAPSLSSSASSVPAEQQDRTEPRLPNPLSSDSSYGRPDPAYGQASSDPAYGRPDPQGLGHRTDAPAYGWQEATSSGSSGRHSEAQGTGRAEHEQGSYPQPEQQGSYPRAEQQADPRTEQWATAGYPQPETQGYAQTGPDDRRRAEAQEHGRRAESRQPGYGQHHSSPRLPDPLSSDPLSSESFTSNPRLPDPLSSDPLSESFTSSPRLPDPLSSESYTSNPRLPDPLSSESYTSSPRLPDPLSSDPLSESFTSSPRLPDPLSSDPAYGRSEPRDQARQESYGRQEPSPAEPSGWYTDSQAQGADRSEQWARGGSEQGHRPEPQAHGFPEPQGYLRPEPEDRSQPASQGPGHRQDPQGFGQQGPYTPDLQAAAPQAYRPEQQVPAGQAGVPLAPDDVSASPFEDRPSPFEDRAPHGFPTPPENYGGPVAGHPGADPAYSTAPDLHYPTPDPVDLRSQQMAQAYQQAKNYQQTHGNESPLRLPEYGASGHGDPLGHPQTSQASQHPQPSQDRYPQTPPSQTPSPQDQYPQAQPFQPQSPQEQYPQAQPSQAEYPRDRYSQAQPPYDPAPQYPPRDEQRWEPESEATLRFNPAAYRDDPLGAPVTPPGAPAHTPETWDSKPIDPTAIYRPEQRRGQVTDEETPDTDKVGPGQDQNISWYGSDRRER</sequence>
<feature type="transmembrane region" description="Helical" evidence="2">
    <location>
        <begin position="115"/>
        <end position="139"/>
    </location>
</feature>
<dbReference type="Proteomes" id="UP001499930">
    <property type="component" value="Unassembled WGS sequence"/>
</dbReference>
<feature type="compositionally biased region" description="Low complexity" evidence="1">
    <location>
        <begin position="601"/>
        <end position="632"/>
    </location>
</feature>
<protein>
    <submittedName>
        <fullName evidence="3">Uncharacterized protein</fullName>
    </submittedName>
</protein>
<keyword evidence="2" id="KW-1133">Transmembrane helix</keyword>
<gene>
    <name evidence="3" type="ORF">GCM10017559_11420</name>
</gene>
<feature type="transmembrane region" description="Helical" evidence="2">
    <location>
        <begin position="86"/>
        <end position="103"/>
    </location>
</feature>
<proteinExistence type="predicted"/>
<feature type="compositionally biased region" description="Low complexity" evidence="1">
    <location>
        <begin position="823"/>
        <end position="837"/>
    </location>
</feature>
<reference evidence="3 4" key="1">
    <citation type="journal article" date="2019" name="Int. J. Syst. Evol. Microbiol.">
        <title>The Global Catalogue of Microorganisms (GCM) 10K type strain sequencing project: providing services to taxonomists for standard genome sequencing and annotation.</title>
        <authorList>
            <consortium name="The Broad Institute Genomics Platform"/>
            <consortium name="The Broad Institute Genome Sequencing Center for Infectious Disease"/>
            <person name="Wu L."/>
            <person name="Ma J."/>
        </authorList>
    </citation>
    <scope>NUCLEOTIDE SEQUENCE [LARGE SCALE GENOMIC DNA]</scope>
    <source>
        <strain evidence="3 4">JCM 3106</strain>
    </source>
</reference>
<feature type="compositionally biased region" description="Pro residues" evidence="1">
    <location>
        <begin position="305"/>
        <end position="322"/>
    </location>
</feature>
<feature type="transmembrane region" description="Helical" evidence="2">
    <location>
        <begin position="44"/>
        <end position="65"/>
    </location>
</feature>
<organism evidence="3 4">
    <name type="scientific">Streptosporangium longisporum</name>
    <dbReference type="NCBI Taxonomy" id="46187"/>
    <lineage>
        <taxon>Bacteria</taxon>
        <taxon>Bacillati</taxon>
        <taxon>Actinomycetota</taxon>
        <taxon>Actinomycetes</taxon>
        <taxon>Streptosporangiales</taxon>
        <taxon>Streptosporangiaceae</taxon>
        <taxon>Streptosporangium</taxon>
    </lineage>
</organism>
<evidence type="ECO:0000256" key="2">
    <source>
        <dbReference type="SAM" id="Phobius"/>
    </source>
</evidence>
<feature type="compositionally biased region" description="Polar residues" evidence="1">
    <location>
        <begin position="463"/>
        <end position="472"/>
    </location>
</feature>
<feature type="compositionally biased region" description="Basic and acidic residues" evidence="1">
    <location>
        <begin position="637"/>
        <end position="649"/>
    </location>
</feature>
<dbReference type="EMBL" id="BAAAWD010000006">
    <property type="protein sequence ID" value="GAA2992930.1"/>
    <property type="molecule type" value="Genomic_DNA"/>
</dbReference>
<feature type="compositionally biased region" description="Polar residues" evidence="1">
    <location>
        <begin position="326"/>
        <end position="339"/>
    </location>
</feature>
<feature type="compositionally biased region" description="Polar residues" evidence="1">
    <location>
        <begin position="862"/>
        <end position="877"/>
    </location>
</feature>
<feature type="transmembrane region" description="Helical" evidence="2">
    <location>
        <begin position="151"/>
        <end position="170"/>
    </location>
</feature>
<feature type="compositionally biased region" description="Low complexity" evidence="1">
    <location>
        <begin position="534"/>
        <end position="549"/>
    </location>
</feature>
<keyword evidence="4" id="KW-1185">Reference proteome</keyword>
<feature type="compositionally biased region" description="Low complexity" evidence="1">
    <location>
        <begin position="887"/>
        <end position="917"/>
    </location>
</feature>
<name>A0ABN3XTH5_9ACTN</name>
<evidence type="ECO:0000256" key="1">
    <source>
        <dbReference type="SAM" id="MobiDB-lite"/>
    </source>
</evidence>
<comment type="caution">
    <text evidence="3">The sequence shown here is derived from an EMBL/GenBank/DDBJ whole genome shotgun (WGS) entry which is preliminary data.</text>
</comment>
<keyword evidence="2" id="KW-0812">Transmembrane</keyword>
<evidence type="ECO:0000313" key="4">
    <source>
        <dbReference type="Proteomes" id="UP001499930"/>
    </source>
</evidence>
<accession>A0ABN3XTH5</accession>
<keyword evidence="2" id="KW-0472">Membrane</keyword>
<feature type="compositionally biased region" description="Gly residues" evidence="1">
    <location>
        <begin position="199"/>
        <end position="211"/>
    </location>
</feature>
<evidence type="ECO:0000313" key="3">
    <source>
        <dbReference type="EMBL" id="GAA2992930.1"/>
    </source>
</evidence>
<feature type="compositionally biased region" description="Low complexity" evidence="1">
    <location>
        <begin position="349"/>
        <end position="358"/>
    </location>
</feature>
<feature type="region of interest" description="Disordered" evidence="1">
    <location>
        <begin position="187"/>
        <end position="1030"/>
    </location>
</feature>
<feature type="compositionally biased region" description="Low complexity" evidence="1">
    <location>
        <begin position="281"/>
        <end position="292"/>
    </location>
</feature>
<feature type="compositionally biased region" description="Low complexity" evidence="1">
    <location>
        <begin position="366"/>
        <end position="378"/>
    </location>
</feature>
<feature type="compositionally biased region" description="Basic and acidic residues" evidence="1">
    <location>
        <begin position="768"/>
        <end position="780"/>
    </location>
</feature>
<feature type="compositionally biased region" description="Basic and acidic residues" evidence="1">
    <location>
        <begin position="505"/>
        <end position="522"/>
    </location>
</feature>